<comment type="caution">
    <text evidence="1">The sequence shown here is derived from an EMBL/GenBank/DDBJ whole genome shotgun (WGS) entry which is preliminary data.</text>
</comment>
<dbReference type="Proteomes" id="UP001589867">
    <property type="component" value="Unassembled WGS sequence"/>
</dbReference>
<keyword evidence="2" id="KW-1185">Reference proteome</keyword>
<dbReference type="RefSeq" id="WP_377257488.1">
    <property type="nucleotide sequence ID" value="NZ_JBHLUH010000064.1"/>
</dbReference>
<dbReference type="PANTHER" id="PTHR42716">
    <property type="entry name" value="L-ASPARTATE OXIDASE"/>
    <property type="match status" value="1"/>
</dbReference>
<dbReference type="InterPro" id="IPR005288">
    <property type="entry name" value="NadB"/>
</dbReference>
<protein>
    <submittedName>
        <fullName evidence="1">FAD-dependent oxidoreductase</fullName>
        <ecNumber evidence="1">1.-.-.-</ecNumber>
    </submittedName>
</protein>
<dbReference type="PANTHER" id="PTHR42716:SF1">
    <property type="entry name" value="SLL0471 PROTEIN"/>
    <property type="match status" value="1"/>
</dbReference>
<accession>A0ABV6MBR9</accession>
<dbReference type="EC" id="1.-.-.-" evidence="1"/>
<gene>
    <name evidence="1" type="ORF">ACFFIA_30695</name>
</gene>
<proteinExistence type="predicted"/>
<keyword evidence="1" id="KW-0560">Oxidoreductase</keyword>
<organism evidence="1 2">
    <name type="scientific">Phytohabitans kaempferiae</name>
    <dbReference type="NCBI Taxonomy" id="1620943"/>
    <lineage>
        <taxon>Bacteria</taxon>
        <taxon>Bacillati</taxon>
        <taxon>Actinomycetota</taxon>
        <taxon>Actinomycetes</taxon>
        <taxon>Micromonosporales</taxon>
        <taxon>Micromonosporaceae</taxon>
    </lineage>
</organism>
<dbReference type="Gene3D" id="3.50.50.60">
    <property type="entry name" value="FAD/NAD(P)-binding domain"/>
    <property type="match status" value="1"/>
</dbReference>
<evidence type="ECO:0000313" key="2">
    <source>
        <dbReference type="Proteomes" id="UP001589867"/>
    </source>
</evidence>
<dbReference type="GO" id="GO:0016491">
    <property type="term" value="F:oxidoreductase activity"/>
    <property type="evidence" value="ECO:0007669"/>
    <property type="project" value="UniProtKB-KW"/>
</dbReference>
<sequence>MASPRTGSRELRCDVLVVGGGVGGVAAALAAVKLGASVILTDQFRWLGGQFTSQAVPPDESIWVEQFGVTASYADLRERIRAYYRRNYPLTTAARAQRHLNPGAGYVSKLCHEPRVAAAVIDELLAPGIGCGRLRMLQPAVPTVVFTAGDRIESVELLDLRSGDLVQVTADYVLDATETGELLALGGVEHVVGAESRDQTQEPHAALVADPTNLQALSVCFAIDHIDGDHTIDKPARYDYFAALEPDVWGGPLLSFVAPDPRTGRPLARTFDPNPGLDPLVVESDQRTNRGDVPLWLFRRIAARHNFEPGYYESDICLVNWPMHDYFLEPYINSDDPARVEHDARQLALSLLYWLQTAAPRLDGGTGYPGLRLRGDVTGGHPDGLAESIYHRESRRIVAEQTIREQDVSLAIRGDAGATSYPDSVGLGMYRIDLHPSTGGDPYIDIASCPFEIPLGALIPVRLDNLLPAAKNVGTTHITNGCYRLHPVEWNIGEVAGALAAHCVASRRLPRQVRADPALREGFQRLLGTLGVQLRWPSISGY</sequence>
<reference evidence="1 2" key="1">
    <citation type="submission" date="2024-09" db="EMBL/GenBank/DDBJ databases">
        <authorList>
            <person name="Sun Q."/>
            <person name="Mori K."/>
        </authorList>
    </citation>
    <scope>NUCLEOTIDE SEQUENCE [LARGE SCALE GENOMIC DNA]</scope>
    <source>
        <strain evidence="1 2">TBRC 3947</strain>
    </source>
</reference>
<dbReference type="EMBL" id="JBHLUH010000064">
    <property type="protein sequence ID" value="MFC0532029.1"/>
    <property type="molecule type" value="Genomic_DNA"/>
</dbReference>
<dbReference type="Pfam" id="PF12831">
    <property type="entry name" value="FAD_oxidored"/>
    <property type="match status" value="1"/>
</dbReference>
<evidence type="ECO:0000313" key="1">
    <source>
        <dbReference type="EMBL" id="MFC0532029.1"/>
    </source>
</evidence>
<dbReference type="InterPro" id="IPR036188">
    <property type="entry name" value="FAD/NAD-bd_sf"/>
</dbReference>
<name>A0ABV6MBR9_9ACTN</name>
<dbReference type="SUPFAM" id="SSF51905">
    <property type="entry name" value="FAD/NAD(P)-binding domain"/>
    <property type="match status" value="1"/>
</dbReference>